<evidence type="ECO:0000313" key="13">
    <source>
        <dbReference type="EMBL" id="KTD78427.1"/>
    </source>
</evidence>
<keyword evidence="7" id="KW-0663">Pyridoxal phosphate</keyword>
<evidence type="ECO:0000256" key="5">
    <source>
        <dbReference type="ARBA" id="ARBA00022714"/>
    </source>
</evidence>
<evidence type="ECO:0000256" key="6">
    <source>
        <dbReference type="ARBA" id="ARBA00022723"/>
    </source>
</evidence>
<comment type="catalytic activity">
    <reaction evidence="10">
        <text>(sulfur carrier)-H + L-cysteine = (sulfur carrier)-SH + L-alanine</text>
        <dbReference type="Rhea" id="RHEA:43892"/>
        <dbReference type="Rhea" id="RHEA-COMP:14737"/>
        <dbReference type="Rhea" id="RHEA-COMP:14739"/>
        <dbReference type="ChEBI" id="CHEBI:29917"/>
        <dbReference type="ChEBI" id="CHEBI:35235"/>
        <dbReference type="ChEBI" id="CHEBI:57972"/>
        <dbReference type="ChEBI" id="CHEBI:64428"/>
        <dbReference type="EC" id="2.8.1.7"/>
    </reaction>
</comment>
<comment type="cofactor">
    <cofactor evidence="1 11">
        <name>pyridoxal 5'-phosphate</name>
        <dbReference type="ChEBI" id="CHEBI:597326"/>
    </cofactor>
</comment>
<sequence length="388" mass="42519">MSSKSIYFDYMATTPVDPRVIKEMLKYLGPDGVYGNPASVTHDYGKEAAKAVENARSQIAEVLHASPRELVFTSGATEADNLAIIGAARFYKNKGKHLISMSTEHKAVLDSFHYLEKEGFEVTYLQPDSKGILDIKSLEQALRKDTILVSVMHVNNEIGVIQDIETIADLLRNKGIVFHVDAAQSAGKLEINLEKTPVHLMSFSAHKLYGPKGVGALFVRNKPRIRLQALTHGGGHEGGLRSGTLPTHQIVGMGEAFALADLERLSEQERILSYRKRIWEAIQQIPNVRLNGHEQQRVAGNLNISFTGLDGDAILLALHQLAISTSSACTSASIQPSYVLRAIGLSEQEAQSSIRLSLGRFTTEAQVEEAIAIICTQIKRLQTISPLT</sequence>
<dbReference type="InterPro" id="IPR015421">
    <property type="entry name" value="PyrdxlP-dep_Trfase_major"/>
</dbReference>
<dbReference type="RefSeq" id="WP_083500075.1">
    <property type="nucleotide sequence ID" value="NZ_CAAAIQ010000004.1"/>
</dbReference>
<dbReference type="InterPro" id="IPR015424">
    <property type="entry name" value="PyrdxlP-dep_Trfase"/>
</dbReference>
<dbReference type="OrthoDB" id="9808002at2"/>
<evidence type="ECO:0000313" key="14">
    <source>
        <dbReference type="Proteomes" id="UP000054729"/>
    </source>
</evidence>
<dbReference type="Gene3D" id="3.90.1150.10">
    <property type="entry name" value="Aspartate Aminotransferase, domain 1"/>
    <property type="match status" value="1"/>
</dbReference>
<evidence type="ECO:0000256" key="8">
    <source>
        <dbReference type="ARBA" id="ARBA00023004"/>
    </source>
</evidence>
<dbReference type="Pfam" id="PF00266">
    <property type="entry name" value="Aminotran_5"/>
    <property type="match status" value="1"/>
</dbReference>
<feature type="domain" description="Aminotransferase class V" evidence="12">
    <location>
        <begin position="6"/>
        <end position="368"/>
    </location>
</feature>
<accession>A0A0W1AAU4</accession>
<evidence type="ECO:0000256" key="10">
    <source>
        <dbReference type="ARBA" id="ARBA00050776"/>
    </source>
</evidence>
<dbReference type="InterPro" id="IPR020578">
    <property type="entry name" value="Aminotrans_V_PyrdxlP_BS"/>
</dbReference>
<organism evidence="13 14">
    <name type="scientific">Legionella waltersii</name>
    <dbReference type="NCBI Taxonomy" id="66969"/>
    <lineage>
        <taxon>Bacteria</taxon>
        <taxon>Pseudomonadati</taxon>
        <taxon>Pseudomonadota</taxon>
        <taxon>Gammaproteobacteria</taxon>
        <taxon>Legionellales</taxon>
        <taxon>Legionellaceae</taxon>
        <taxon>Legionella</taxon>
    </lineage>
</organism>
<keyword evidence="9" id="KW-0411">Iron-sulfur</keyword>
<dbReference type="InterPro" id="IPR000192">
    <property type="entry name" value="Aminotrans_V_dom"/>
</dbReference>
<dbReference type="Gene3D" id="3.40.640.10">
    <property type="entry name" value="Type I PLP-dependent aspartate aminotransferase-like (Major domain)"/>
    <property type="match status" value="1"/>
</dbReference>
<evidence type="ECO:0000256" key="9">
    <source>
        <dbReference type="ARBA" id="ARBA00023014"/>
    </source>
</evidence>
<comment type="similarity">
    <text evidence="2">Belongs to the class-V pyridoxal-phosphate-dependent aminotransferase family. NifS/IscS subfamily.</text>
</comment>
<dbReference type="PATRIC" id="fig|66969.6.peg.2025"/>
<dbReference type="PANTHER" id="PTHR11601">
    <property type="entry name" value="CYSTEINE DESULFURYLASE FAMILY MEMBER"/>
    <property type="match status" value="1"/>
</dbReference>
<reference evidence="13 14" key="1">
    <citation type="submission" date="2015-11" db="EMBL/GenBank/DDBJ databases">
        <title>Genomic analysis of 38 Legionella species identifies large and diverse effector repertoires.</title>
        <authorList>
            <person name="Burstein D."/>
            <person name="Amaro F."/>
            <person name="Zusman T."/>
            <person name="Lifshitz Z."/>
            <person name="Cohen O."/>
            <person name="Gilbert J.A."/>
            <person name="Pupko T."/>
            <person name="Shuman H.A."/>
            <person name="Segal G."/>
        </authorList>
    </citation>
    <scope>NUCLEOTIDE SEQUENCE [LARGE SCALE GENOMIC DNA]</scope>
    <source>
        <strain evidence="13 14">ATCC 51914</strain>
    </source>
</reference>
<keyword evidence="14" id="KW-1185">Reference proteome</keyword>
<dbReference type="GO" id="GO:0051537">
    <property type="term" value="F:2 iron, 2 sulfur cluster binding"/>
    <property type="evidence" value="ECO:0007669"/>
    <property type="project" value="UniProtKB-KW"/>
</dbReference>
<dbReference type="FunFam" id="3.40.640.10:FF:000003">
    <property type="entry name" value="Cysteine desulfurase IscS"/>
    <property type="match status" value="1"/>
</dbReference>
<dbReference type="PIRSF" id="PIRSF005572">
    <property type="entry name" value="NifS"/>
    <property type="match status" value="1"/>
</dbReference>
<keyword evidence="8" id="KW-0408">Iron</keyword>
<dbReference type="GO" id="GO:0046872">
    <property type="term" value="F:metal ion binding"/>
    <property type="evidence" value="ECO:0007669"/>
    <property type="project" value="UniProtKB-KW"/>
</dbReference>
<dbReference type="NCBIfam" id="NF010611">
    <property type="entry name" value="PRK14012.1"/>
    <property type="match status" value="1"/>
</dbReference>
<evidence type="ECO:0000256" key="4">
    <source>
        <dbReference type="ARBA" id="ARBA00022679"/>
    </source>
</evidence>
<dbReference type="Proteomes" id="UP000054729">
    <property type="component" value="Unassembled WGS sequence"/>
</dbReference>
<dbReference type="EC" id="2.8.1.7" evidence="3"/>
<dbReference type="PROSITE" id="PS00595">
    <property type="entry name" value="AA_TRANSFER_CLASS_5"/>
    <property type="match status" value="1"/>
</dbReference>
<name>A0A0W1AAU4_9GAMM</name>
<dbReference type="EMBL" id="LNZB01000041">
    <property type="protein sequence ID" value="KTD78427.1"/>
    <property type="molecule type" value="Genomic_DNA"/>
</dbReference>
<evidence type="ECO:0000256" key="7">
    <source>
        <dbReference type="ARBA" id="ARBA00022898"/>
    </source>
</evidence>
<keyword evidence="4" id="KW-0808">Transferase</keyword>
<dbReference type="InterPro" id="IPR016454">
    <property type="entry name" value="Cysteine_dSase"/>
</dbReference>
<evidence type="ECO:0000256" key="2">
    <source>
        <dbReference type="ARBA" id="ARBA00006490"/>
    </source>
</evidence>
<evidence type="ECO:0000256" key="3">
    <source>
        <dbReference type="ARBA" id="ARBA00012239"/>
    </source>
</evidence>
<evidence type="ECO:0000259" key="12">
    <source>
        <dbReference type="Pfam" id="PF00266"/>
    </source>
</evidence>
<proteinExistence type="inferred from homology"/>
<dbReference type="AlphaFoldDB" id="A0A0W1AAU4"/>
<keyword evidence="6" id="KW-0479">Metal-binding</keyword>
<dbReference type="SUPFAM" id="SSF53383">
    <property type="entry name" value="PLP-dependent transferases"/>
    <property type="match status" value="1"/>
</dbReference>
<evidence type="ECO:0000256" key="11">
    <source>
        <dbReference type="RuleBase" id="RU004504"/>
    </source>
</evidence>
<evidence type="ECO:0000256" key="1">
    <source>
        <dbReference type="ARBA" id="ARBA00001933"/>
    </source>
</evidence>
<keyword evidence="5" id="KW-0001">2Fe-2S</keyword>
<comment type="caution">
    <text evidence="13">The sequence shown here is derived from an EMBL/GenBank/DDBJ whole genome shotgun (WGS) entry which is preliminary data.</text>
</comment>
<protein>
    <recommendedName>
        <fullName evidence="3">cysteine desulfurase</fullName>
        <ecNumber evidence="3">2.8.1.7</ecNumber>
    </recommendedName>
</protein>
<dbReference type="PANTHER" id="PTHR11601:SF34">
    <property type="entry name" value="CYSTEINE DESULFURASE"/>
    <property type="match status" value="1"/>
</dbReference>
<dbReference type="STRING" id="66969.Lwal_1862"/>
<dbReference type="InterPro" id="IPR015422">
    <property type="entry name" value="PyrdxlP-dep_Trfase_small"/>
</dbReference>
<dbReference type="GO" id="GO:0031071">
    <property type="term" value="F:cysteine desulfurase activity"/>
    <property type="evidence" value="ECO:0007669"/>
    <property type="project" value="UniProtKB-EC"/>
</dbReference>
<gene>
    <name evidence="13" type="primary">iscS</name>
    <name evidence="13" type="ORF">Lwal_1862</name>
</gene>